<dbReference type="Pfam" id="PF12428">
    <property type="entry name" value="DUF3675"/>
    <property type="match status" value="1"/>
</dbReference>
<dbReference type="Proteomes" id="UP001153076">
    <property type="component" value="Unassembled WGS sequence"/>
</dbReference>
<evidence type="ECO:0000313" key="1">
    <source>
        <dbReference type="EMBL" id="KAJ8430071.1"/>
    </source>
</evidence>
<keyword evidence="2" id="KW-1185">Reference proteome</keyword>
<protein>
    <submittedName>
        <fullName evidence="1">Uncharacterized protein</fullName>
    </submittedName>
</protein>
<reference evidence="1" key="1">
    <citation type="submission" date="2022-04" db="EMBL/GenBank/DDBJ databases">
        <title>Carnegiea gigantea Genome sequencing and assembly v2.</title>
        <authorList>
            <person name="Copetti D."/>
            <person name="Sanderson M.J."/>
            <person name="Burquez A."/>
            <person name="Wojciechowski M.F."/>
        </authorList>
    </citation>
    <scope>NUCLEOTIDE SEQUENCE</scope>
    <source>
        <strain evidence="1">SGP5-SGP5p</strain>
        <tissue evidence="1">Aerial part</tissue>
    </source>
</reference>
<sequence length="166" mass="17976">MFAAGSTEWTVSGAQLGLDEPRLLAVAAAERRLLEADVSGTPPFILLVVLMALLLLRHALYVSNPDSDDADGDISTFFSNGLGYQYTAKTKAETGSCSFGSEWSCICDTGRAKQRPALHSIPGASGYCSSSSATPMMQYLCFVQVPHAEEDRRLSRYNFLGDMVEH</sequence>
<organism evidence="1 2">
    <name type="scientific">Carnegiea gigantea</name>
    <dbReference type="NCBI Taxonomy" id="171969"/>
    <lineage>
        <taxon>Eukaryota</taxon>
        <taxon>Viridiplantae</taxon>
        <taxon>Streptophyta</taxon>
        <taxon>Embryophyta</taxon>
        <taxon>Tracheophyta</taxon>
        <taxon>Spermatophyta</taxon>
        <taxon>Magnoliopsida</taxon>
        <taxon>eudicotyledons</taxon>
        <taxon>Gunneridae</taxon>
        <taxon>Pentapetalae</taxon>
        <taxon>Caryophyllales</taxon>
        <taxon>Cactineae</taxon>
        <taxon>Cactaceae</taxon>
        <taxon>Cactoideae</taxon>
        <taxon>Echinocereeae</taxon>
        <taxon>Carnegiea</taxon>
    </lineage>
</organism>
<name>A0A9Q1JSB3_9CARY</name>
<accession>A0A9Q1JSB3</accession>
<evidence type="ECO:0000313" key="2">
    <source>
        <dbReference type="Proteomes" id="UP001153076"/>
    </source>
</evidence>
<dbReference type="AlphaFoldDB" id="A0A9Q1JSB3"/>
<proteinExistence type="predicted"/>
<comment type="caution">
    <text evidence="1">The sequence shown here is derived from an EMBL/GenBank/DDBJ whole genome shotgun (WGS) entry which is preliminary data.</text>
</comment>
<gene>
    <name evidence="1" type="ORF">Cgig2_008518</name>
</gene>
<dbReference type="InterPro" id="IPR022143">
    <property type="entry name" value="DUF3675"/>
</dbReference>
<dbReference type="EMBL" id="JAKOGI010000826">
    <property type="protein sequence ID" value="KAJ8430071.1"/>
    <property type="molecule type" value="Genomic_DNA"/>
</dbReference>